<evidence type="ECO:0000256" key="10">
    <source>
        <dbReference type="ARBA" id="ARBA00023002"/>
    </source>
</evidence>
<evidence type="ECO:0000313" key="15">
    <source>
        <dbReference type="Proteomes" id="UP000092460"/>
    </source>
</evidence>
<keyword evidence="13" id="KW-0472">Membrane</keyword>
<dbReference type="InterPro" id="IPR036396">
    <property type="entry name" value="Cyt_P450_sf"/>
</dbReference>
<evidence type="ECO:0000256" key="13">
    <source>
        <dbReference type="ARBA" id="ARBA00023136"/>
    </source>
</evidence>
<evidence type="ECO:0000256" key="1">
    <source>
        <dbReference type="ARBA" id="ARBA00001971"/>
    </source>
</evidence>
<evidence type="ECO:0000256" key="4">
    <source>
        <dbReference type="ARBA" id="ARBA00004406"/>
    </source>
</evidence>
<dbReference type="AlphaFoldDB" id="A0A1B0B5P8"/>
<evidence type="ECO:0000256" key="7">
    <source>
        <dbReference type="ARBA" id="ARBA00022723"/>
    </source>
</evidence>
<dbReference type="InterPro" id="IPR001128">
    <property type="entry name" value="Cyt_P450"/>
</dbReference>
<accession>A0A1B0B5P8</accession>
<evidence type="ECO:0000256" key="12">
    <source>
        <dbReference type="ARBA" id="ARBA00023033"/>
    </source>
</evidence>
<dbReference type="InterPro" id="IPR050476">
    <property type="entry name" value="Insect_CytP450_Detox"/>
</dbReference>
<comment type="cofactor">
    <cofactor evidence="1">
        <name>heme</name>
        <dbReference type="ChEBI" id="CHEBI:30413"/>
    </cofactor>
</comment>
<keyword evidence="15" id="KW-1185">Reference proteome</keyword>
<dbReference type="Pfam" id="PF00067">
    <property type="entry name" value="p450"/>
    <property type="match status" value="1"/>
</dbReference>
<dbReference type="SUPFAM" id="SSF48264">
    <property type="entry name" value="Cytochrome P450"/>
    <property type="match status" value="1"/>
</dbReference>
<dbReference type="EnsemblMetazoa" id="GPPI019707-RA">
    <property type="protein sequence ID" value="GPPI019707-PA"/>
    <property type="gene ID" value="GPPI019707"/>
</dbReference>
<keyword evidence="12" id="KW-0503">Monooxygenase</keyword>
<reference evidence="14" key="2">
    <citation type="submission" date="2020-05" db="UniProtKB">
        <authorList>
            <consortium name="EnsemblMetazoa"/>
        </authorList>
    </citation>
    <scope>IDENTIFICATION</scope>
    <source>
        <strain evidence="14">IAEA</strain>
    </source>
</reference>
<protein>
    <submittedName>
        <fullName evidence="14">Uncharacterized protein</fullName>
    </submittedName>
</protein>
<comment type="subcellular location">
    <subcellularLocation>
        <location evidence="4">Endoplasmic reticulum membrane</location>
        <topology evidence="4">Peripheral membrane protein</topology>
    </subcellularLocation>
    <subcellularLocation>
        <location evidence="3">Microsome membrane</location>
        <topology evidence="3">Peripheral membrane protein</topology>
    </subcellularLocation>
</comment>
<dbReference type="GO" id="GO:0004497">
    <property type="term" value="F:monooxygenase activity"/>
    <property type="evidence" value="ECO:0007669"/>
    <property type="project" value="UniProtKB-KW"/>
</dbReference>
<evidence type="ECO:0000256" key="6">
    <source>
        <dbReference type="ARBA" id="ARBA00022617"/>
    </source>
</evidence>
<organism evidence="14 15">
    <name type="scientific">Glossina palpalis gambiensis</name>
    <dbReference type="NCBI Taxonomy" id="67801"/>
    <lineage>
        <taxon>Eukaryota</taxon>
        <taxon>Metazoa</taxon>
        <taxon>Ecdysozoa</taxon>
        <taxon>Arthropoda</taxon>
        <taxon>Hexapoda</taxon>
        <taxon>Insecta</taxon>
        <taxon>Pterygota</taxon>
        <taxon>Neoptera</taxon>
        <taxon>Endopterygota</taxon>
        <taxon>Diptera</taxon>
        <taxon>Brachycera</taxon>
        <taxon>Muscomorpha</taxon>
        <taxon>Hippoboscoidea</taxon>
        <taxon>Glossinidae</taxon>
        <taxon>Glossina</taxon>
    </lineage>
</organism>
<dbReference type="Gene3D" id="1.10.630.10">
    <property type="entry name" value="Cytochrome P450"/>
    <property type="match status" value="1"/>
</dbReference>
<evidence type="ECO:0000256" key="9">
    <source>
        <dbReference type="ARBA" id="ARBA00022848"/>
    </source>
</evidence>
<evidence type="ECO:0000313" key="14">
    <source>
        <dbReference type="EnsemblMetazoa" id="GPPI019707-PA"/>
    </source>
</evidence>
<proteinExistence type="inferred from homology"/>
<keyword evidence="9" id="KW-0492">Microsome</keyword>
<evidence type="ECO:0000256" key="3">
    <source>
        <dbReference type="ARBA" id="ARBA00004174"/>
    </source>
</evidence>
<dbReference type="GO" id="GO:0020037">
    <property type="term" value="F:heme binding"/>
    <property type="evidence" value="ECO:0007669"/>
    <property type="project" value="InterPro"/>
</dbReference>
<dbReference type="PANTHER" id="PTHR24292">
    <property type="entry name" value="CYTOCHROME P450"/>
    <property type="match status" value="1"/>
</dbReference>
<evidence type="ECO:0000256" key="2">
    <source>
        <dbReference type="ARBA" id="ARBA00003690"/>
    </source>
</evidence>
<evidence type="ECO:0000256" key="8">
    <source>
        <dbReference type="ARBA" id="ARBA00022824"/>
    </source>
</evidence>
<dbReference type="PANTHER" id="PTHR24292:SF54">
    <property type="entry name" value="CYP9F3-RELATED"/>
    <property type="match status" value="1"/>
</dbReference>
<comment type="function">
    <text evidence="2">May be involved in the metabolism of insect hormones and in the breakdown of synthetic insecticides.</text>
</comment>
<dbReference type="GO" id="GO:0016705">
    <property type="term" value="F:oxidoreductase activity, acting on paired donors, with incorporation or reduction of molecular oxygen"/>
    <property type="evidence" value="ECO:0007669"/>
    <property type="project" value="InterPro"/>
</dbReference>
<reference evidence="15" key="1">
    <citation type="submission" date="2015-01" db="EMBL/GenBank/DDBJ databases">
        <authorList>
            <person name="Aksoy S."/>
            <person name="Warren W."/>
            <person name="Wilson R.K."/>
        </authorList>
    </citation>
    <scope>NUCLEOTIDE SEQUENCE [LARGE SCALE GENOMIC DNA]</scope>
    <source>
        <strain evidence="15">IAEA</strain>
    </source>
</reference>
<evidence type="ECO:0000256" key="5">
    <source>
        <dbReference type="ARBA" id="ARBA00010617"/>
    </source>
</evidence>
<dbReference type="GO" id="GO:0005789">
    <property type="term" value="C:endoplasmic reticulum membrane"/>
    <property type="evidence" value="ECO:0007669"/>
    <property type="project" value="UniProtKB-SubCell"/>
</dbReference>
<name>A0A1B0B5P8_9MUSC</name>
<keyword evidence="7" id="KW-0479">Metal-binding</keyword>
<dbReference type="GO" id="GO:0005506">
    <property type="term" value="F:iron ion binding"/>
    <property type="evidence" value="ECO:0007669"/>
    <property type="project" value="InterPro"/>
</dbReference>
<dbReference type="Proteomes" id="UP000092460">
    <property type="component" value="Unassembled WGS sequence"/>
</dbReference>
<keyword evidence="6" id="KW-0349">Heme</keyword>
<dbReference type="VEuPathDB" id="VectorBase:GPPI019707"/>
<comment type="similarity">
    <text evidence="5">Belongs to the cytochrome P450 family.</text>
</comment>
<sequence length="175" mass="20456">MSTEYFMHLVLHAMKYRKESHTIRPDMINMLMEARGMLKNDNLKSHNNEWGNAFYFSLLVSRQLPRYYDVDPNLDGKPLTYDVIPLTYDIPALGTHRDPQYYKNPNKFDPERIREANKDNITPFTYLPFGWALEIVLVVTVTHGLNLWYCNNMTAINGVLGKIMDNMSNHDNIVI</sequence>
<keyword evidence="8" id="KW-0256">Endoplasmic reticulum</keyword>
<dbReference type="EMBL" id="JXJN01008793">
    <property type="status" value="NOT_ANNOTATED_CDS"/>
    <property type="molecule type" value="Genomic_DNA"/>
</dbReference>
<keyword evidence="11" id="KW-0408">Iron</keyword>
<keyword evidence="10" id="KW-0560">Oxidoreductase</keyword>
<evidence type="ECO:0000256" key="11">
    <source>
        <dbReference type="ARBA" id="ARBA00023004"/>
    </source>
</evidence>
<dbReference type="STRING" id="67801.A0A1B0B5P8"/>